<dbReference type="AlphaFoldDB" id="A0A068TQF3"/>
<gene>
    <name evidence="8" type="ORF">GSCOC_T00022153001</name>
</gene>
<dbReference type="PANTHER" id="PTHR33109">
    <property type="entry name" value="EPIDERMAL PATTERNING FACTOR-LIKE PROTEIN 4"/>
    <property type="match status" value="1"/>
</dbReference>
<dbReference type="Pfam" id="PF17181">
    <property type="entry name" value="EPF"/>
    <property type="match status" value="1"/>
</dbReference>
<evidence type="ECO:0000256" key="1">
    <source>
        <dbReference type="ARBA" id="ARBA00004613"/>
    </source>
</evidence>
<evidence type="ECO:0000256" key="2">
    <source>
        <dbReference type="ARBA" id="ARBA00008127"/>
    </source>
</evidence>
<comment type="similarity">
    <text evidence="2 7">Belongs to the plant cysteine rich small secretory peptide family. Epidermal patterning factor subfamily.</text>
</comment>
<protein>
    <recommendedName>
        <fullName evidence="7">Epidermal patterning factor-like protein</fullName>
    </recommendedName>
</protein>
<name>A0A068TQF3_COFCA</name>
<dbReference type="InParanoid" id="A0A068TQF3"/>
<keyword evidence="9" id="KW-1185">Reference proteome</keyword>
<sequence>MKTSITINSFLLPVVSTVIMTLSRVFQVRLKVSVSAILISSLICLPSRSGSPAVGMMPSNTNSDQNALQGRKMVLGSRPPGCVNKCMSCQPCKATLVIPPHQDEGSRKLAHREDDSYYLLSWKCRCGDKLFQP</sequence>
<proteinExistence type="inferred from homology"/>
<dbReference type="EMBL" id="HG739086">
    <property type="protein sequence ID" value="CDO98149.1"/>
    <property type="molecule type" value="Genomic_DNA"/>
</dbReference>
<dbReference type="InterPro" id="IPR039455">
    <property type="entry name" value="EPFL"/>
</dbReference>
<dbReference type="GO" id="GO:0010052">
    <property type="term" value="P:guard cell differentiation"/>
    <property type="evidence" value="ECO:0007669"/>
    <property type="project" value="UniProtKB-UniRule"/>
</dbReference>
<organism evidence="8 9">
    <name type="scientific">Coffea canephora</name>
    <name type="common">Robusta coffee</name>
    <dbReference type="NCBI Taxonomy" id="49390"/>
    <lineage>
        <taxon>Eukaryota</taxon>
        <taxon>Viridiplantae</taxon>
        <taxon>Streptophyta</taxon>
        <taxon>Embryophyta</taxon>
        <taxon>Tracheophyta</taxon>
        <taxon>Spermatophyta</taxon>
        <taxon>Magnoliopsida</taxon>
        <taxon>eudicotyledons</taxon>
        <taxon>Gunneridae</taxon>
        <taxon>Pentapetalae</taxon>
        <taxon>asterids</taxon>
        <taxon>lamiids</taxon>
        <taxon>Gentianales</taxon>
        <taxon>Rubiaceae</taxon>
        <taxon>Ixoroideae</taxon>
        <taxon>Gardenieae complex</taxon>
        <taxon>Bertiereae - Coffeeae clade</taxon>
        <taxon>Coffeeae</taxon>
        <taxon>Coffea</taxon>
    </lineage>
</organism>
<keyword evidence="6" id="KW-1015">Disulfide bond</keyword>
<dbReference type="Proteomes" id="UP000295252">
    <property type="component" value="Chromosome VI"/>
</dbReference>
<reference evidence="9" key="1">
    <citation type="journal article" date="2014" name="Science">
        <title>The coffee genome provides insight into the convergent evolution of caffeine biosynthesis.</title>
        <authorList>
            <person name="Denoeud F."/>
            <person name="Carretero-Paulet L."/>
            <person name="Dereeper A."/>
            <person name="Droc G."/>
            <person name="Guyot R."/>
            <person name="Pietrella M."/>
            <person name="Zheng C."/>
            <person name="Alberti A."/>
            <person name="Anthony F."/>
            <person name="Aprea G."/>
            <person name="Aury J.M."/>
            <person name="Bento P."/>
            <person name="Bernard M."/>
            <person name="Bocs S."/>
            <person name="Campa C."/>
            <person name="Cenci A."/>
            <person name="Combes M.C."/>
            <person name="Crouzillat D."/>
            <person name="Da Silva C."/>
            <person name="Daddiego L."/>
            <person name="De Bellis F."/>
            <person name="Dussert S."/>
            <person name="Garsmeur O."/>
            <person name="Gayraud T."/>
            <person name="Guignon V."/>
            <person name="Jahn K."/>
            <person name="Jamilloux V."/>
            <person name="Joet T."/>
            <person name="Labadie K."/>
            <person name="Lan T."/>
            <person name="Leclercq J."/>
            <person name="Lepelley M."/>
            <person name="Leroy T."/>
            <person name="Li L.T."/>
            <person name="Librado P."/>
            <person name="Lopez L."/>
            <person name="Munoz A."/>
            <person name="Noel B."/>
            <person name="Pallavicini A."/>
            <person name="Perrotta G."/>
            <person name="Poncet V."/>
            <person name="Pot D."/>
            <person name="Priyono X."/>
            <person name="Rigoreau M."/>
            <person name="Rouard M."/>
            <person name="Rozas J."/>
            <person name="Tranchant-Dubreuil C."/>
            <person name="VanBuren R."/>
            <person name="Zhang Q."/>
            <person name="Andrade A.C."/>
            <person name="Argout X."/>
            <person name="Bertrand B."/>
            <person name="de Kochko A."/>
            <person name="Graziosi G."/>
            <person name="Henry R.J."/>
            <person name="Jayarama X."/>
            <person name="Ming R."/>
            <person name="Nagai C."/>
            <person name="Rounsley S."/>
            <person name="Sankoff D."/>
            <person name="Giuliano G."/>
            <person name="Albert V.A."/>
            <person name="Wincker P."/>
            <person name="Lashermes P."/>
        </authorList>
    </citation>
    <scope>NUCLEOTIDE SEQUENCE [LARGE SCALE GENOMIC DNA]</scope>
    <source>
        <strain evidence="9">cv. DH200-94</strain>
    </source>
</reference>
<dbReference type="OrthoDB" id="1874659at2759"/>
<dbReference type="PhylomeDB" id="A0A068TQF3"/>
<dbReference type="Gramene" id="CDO98149">
    <property type="protein sequence ID" value="CDO98149"/>
    <property type="gene ID" value="GSCOC_T00022153001"/>
</dbReference>
<evidence type="ECO:0000256" key="5">
    <source>
        <dbReference type="ARBA" id="ARBA00022729"/>
    </source>
</evidence>
<dbReference type="GO" id="GO:0005576">
    <property type="term" value="C:extracellular region"/>
    <property type="evidence" value="ECO:0007669"/>
    <property type="project" value="UniProtKB-SubCell"/>
</dbReference>
<dbReference type="STRING" id="49390.A0A068TQF3"/>
<accession>A0A068TQF3</accession>
<evidence type="ECO:0000256" key="7">
    <source>
        <dbReference type="RuleBase" id="RU367102"/>
    </source>
</evidence>
<dbReference type="PANTHER" id="PTHR33109:SF60">
    <property type="entry name" value="EPIDERMAL PATTERNING FACTOR-LIKE PROTEIN 8"/>
    <property type="match status" value="1"/>
</dbReference>
<evidence type="ECO:0000313" key="9">
    <source>
        <dbReference type="Proteomes" id="UP000295252"/>
    </source>
</evidence>
<comment type="function">
    <text evidence="7">Controls stomatal patterning.</text>
</comment>
<keyword evidence="4 7" id="KW-0964">Secreted</keyword>
<evidence type="ECO:0000256" key="3">
    <source>
        <dbReference type="ARBA" id="ARBA00022473"/>
    </source>
</evidence>
<keyword evidence="3 7" id="KW-0217">Developmental protein</keyword>
<evidence type="ECO:0000256" key="4">
    <source>
        <dbReference type="ARBA" id="ARBA00022525"/>
    </source>
</evidence>
<evidence type="ECO:0000313" key="8">
    <source>
        <dbReference type="EMBL" id="CDO98149.1"/>
    </source>
</evidence>
<dbReference type="OMA" id="CLSCKPC"/>
<comment type="subcellular location">
    <subcellularLocation>
        <location evidence="1 7">Secreted</location>
    </subcellularLocation>
</comment>
<evidence type="ECO:0000256" key="6">
    <source>
        <dbReference type="ARBA" id="ARBA00023157"/>
    </source>
</evidence>
<keyword evidence="5" id="KW-0732">Signal</keyword>